<evidence type="ECO:0000313" key="1">
    <source>
        <dbReference type="EMBL" id="AOS58377.1"/>
    </source>
</evidence>
<organism evidence="1">
    <name type="scientific">Sulfolobus islandicus filamentous virus 2</name>
    <dbReference type="NCBI Taxonomy" id="1902331"/>
    <lineage>
        <taxon>Viruses</taxon>
        <taxon>Adnaviria</taxon>
        <taxon>Zilligvirae</taxon>
        <taxon>Taleaviricota</taxon>
        <taxon>Tokiviricetes</taxon>
        <taxon>Ligamenvirales</taxon>
        <taxon>Lipothrixviridae</taxon>
        <taxon>Betalipothrixvirus</taxon>
        <taxon>Betalipothrixvirus hveragerdiense</taxon>
        <taxon>Sulfolobus islandicus filamentous virus</taxon>
    </lineage>
</organism>
<name>A0A1D8BJ80_SIFV</name>
<dbReference type="Proteomes" id="UP000223173">
    <property type="component" value="Segment"/>
</dbReference>
<proteinExistence type="predicted"/>
<reference evidence="1" key="1">
    <citation type="journal article" date="2014" name="Mol. Microbiol.">
        <title>Inter-viral conflicts that exploit host CRISPR immune systems of Sulfolobus.</title>
        <authorList>
            <person name="Erdmann S."/>
            <person name="Le Moine Bauer S."/>
            <person name="Garrett R.A."/>
        </authorList>
    </citation>
    <scope>NUCLEOTIDE SEQUENCE [LARGE SCALE GENOMIC DNA]</scope>
</reference>
<accession>A0A1D8BJ80</accession>
<gene>
    <name evidence="1" type="primary">SIFV2_gp22</name>
</gene>
<sequence length="93" mass="11438">MIYTIRISKKYFYKLVNMCKEYKSYRECIMKELEKKYQIKIYSSTRSHDMNIKNDLIPKVVNVIFYDEENKKLEELSKKLEKTKYEIVMGLFK</sequence>
<reference evidence="1" key="2">
    <citation type="submission" date="2016-06" db="EMBL/GenBank/DDBJ databases">
        <authorList>
            <person name="Kjaerup R.B."/>
            <person name="Dalgaard T.S."/>
            <person name="Juul-Madsen H.R."/>
        </authorList>
    </citation>
    <scope>NUCLEOTIDE SEQUENCE</scope>
</reference>
<protein>
    <submittedName>
        <fullName evidence="1">Conserved lipothrixviral protein</fullName>
    </submittedName>
</protein>
<dbReference type="EMBL" id="KX467643">
    <property type="protein sequence ID" value="AOS58377.1"/>
    <property type="molecule type" value="Genomic_DNA"/>
</dbReference>